<dbReference type="SUPFAM" id="SSF52540">
    <property type="entry name" value="P-loop containing nucleoside triphosphate hydrolases"/>
    <property type="match status" value="1"/>
</dbReference>
<feature type="domain" description="Restriction endonuclease type I HsdR N-terminal" evidence="2">
    <location>
        <begin position="117"/>
        <end position="174"/>
    </location>
</feature>
<gene>
    <name evidence="5" type="ORF">DXB61_16720</name>
</gene>
<dbReference type="Proteomes" id="UP000261088">
    <property type="component" value="Unassembled WGS sequence"/>
</dbReference>
<feature type="domain" description="Helicase/UvrB N-terminal" evidence="3">
    <location>
        <begin position="379"/>
        <end position="564"/>
    </location>
</feature>
<evidence type="ECO:0000259" key="2">
    <source>
        <dbReference type="Pfam" id="PF04313"/>
    </source>
</evidence>
<dbReference type="EMBL" id="QSUP01000031">
    <property type="protein sequence ID" value="RGN46998.1"/>
    <property type="molecule type" value="Genomic_DNA"/>
</dbReference>
<keyword evidence="5" id="KW-0378">Hydrolase</keyword>
<dbReference type="GO" id="GO:0005524">
    <property type="term" value="F:ATP binding"/>
    <property type="evidence" value="ECO:0007669"/>
    <property type="project" value="UniProtKB-KW"/>
</dbReference>
<dbReference type="Gene3D" id="3.90.1570.50">
    <property type="match status" value="1"/>
</dbReference>
<proteinExistence type="predicted"/>
<comment type="caution">
    <text evidence="5">The sequence shown here is derived from an EMBL/GenBank/DDBJ whole genome shotgun (WGS) entry which is preliminary data.</text>
</comment>
<keyword evidence="5" id="KW-0540">Nuclease</keyword>
<dbReference type="AlphaFoldDB" id="A0AB37LPM8"/>
<dbReference type="GO" id="GO:0003677">
    <property type="term" value="F:DNA binding"/>
    <property type="evidence" value="ECO:0007669"/>
    <property type="project" value="UniProtKB-KW"/>
</dbReference>
<accession>A0AB37LPM8</accession>
<feature type="region of interest" description="Disordered" evidence="1">
    <location>
        <begin position="986"/>
        <end position="1011"/>
    </location>
</feature>
<dbReference type="Pfam" id="PF22679">
    <property type="entry name" value="T1R_D3-like"/>
    <property type="match status" value="1"/>
</dbReference>
<feature type="compositionally biased region" description="Acidic residues" evidence="1">
    <location>
        <begin position="986"/>
        <end position="995"/>
    </location>
</feature>
<dbReference type="InterPro" id="IPR027417">
    <property type="entry name" value="P-loop_NTPase"/>
</dbReference>
<evidence type="ECO:0000313" key="6">
    <source>
        <dbReference type="Proteomes" id="UP000261088"/>
    </source>
</evidence>
<dbReference type="GO" id="GO:0009035">
    <property type="term" value="F:type I site-specific deoxyribonuclease activity"/>
    <property type="evidence" value="ECO:0007669"/>
    <property type="project" value="UniProtKB-EC"/>
</dbReference>
<reference evidence="5 6" key="1">
    <citation type="submission" date="2018-08" db="EMBL/GenBank/DDBJ databases">
        <title>A genome reference for cultivated species of the human gut microbiota.</title>
        <authorList>
            <person name="Zou Y."/>
            <person name="Xue W."/>
            <person name="Luo G."/>
        </authorList>
    </citation>
    <scope>NUCLEOTIDE SEQUENCE [LARGE SCALE GENOMIC DNA]</scope>
    <source>
        <strain evidence="5 6">OM05-11AA</strain>
    </source>
</reference>
<dbReference type="Gene3D" id="3.40.50.300">
    <property type="entry name" value="P-loop containing nucleotide triphosphate hydrolases"/>
    <property type="match status" value="2"/>
</dbReference>
<feature type="domain" description="Restriction endonuclease type I HsdR second RecA-like helicase" evidence="4">
    <location>
        <begin position="749"/>
        <end position="804"/>
    </location>
</feature>
<protein>
    <submittedName>
        <fullName evidence="5">Type I restriction endonuclease subunit R</fullName>
    </submittedName>
</protein>
<dbReference type="GO" id="GO:0009307">
    <property type="term" value="P:DNA restriction-modification system"/>
    <property type="evidence" value="ECO:0007669"/>
    <property type="project" value="UniProtKB-KW"/>
</dbReference>
<evidence type="ECO:0000256" key="1">
    <source>
        <dbReference type="SAM" id="MobiDB-lite"/>
    </source>
</evidence>
<dbReference type="RefSeq" id="WP_122122668.1">
    <property type="nucleotide sequence ID" value="NZ_QSUP01000031.1"/>
</dbReference>
<name>A0AB37LPM8_9BACT</name>
<dbReference type="InterPro" id="IPR007409">
    <property type="entry name" value="Restrct_endonuc_type1_HsdR_N"/>
</dbReference>
<keyword evidence="5" id="KW-0255">Endonuclease</keyword>
<evidence type="ECO:0000259" key="4">
    <source>
        <dbReference type="Pfam" id="PF22679"/>
    </source>
</evidence>
<dbReference type="InterPro" id="IPR006935">
    <property type="entry name" value="Helicase/UvrB_N"/>
</dbReference>
<evidence type="ECO:0000259" key="3">
    <source>
        <dbReference type="Pfam" id="PF04851"/>
    </source>
</evidence>
<dbReference type="PANTHER" id="PTHR42927:SF1">
    <property type="entry name" value="HELICASE SUPERFAMILY 1 AND 2 DOMAIN-CONTAINING PROTEIN"/>
    <property type="match status" value="1"/>
</dbReference>
<organism evidence="5 6">
    <name type="scientific">Parabacteroides merdae</name>
    <dbReference type="NCBI Taxonomy" id="46503"/>
    <lineage>
        <taxon>Bacteria</taxon>
        <taxon>Pseudomonadati</taxon>
        <taxon>Bacteroidota</taxon>
        <taxon>Bacteroidia</taxon>
        <taxon>Bacteroidales</taxon>
        <taxon>Tannerellaceae</taxon>
        <taxon>Parabacteroides</taxon>
    </lineage>
</organism>
<evidence type="ECO:0000313" key="5">
    <source>
        <dbReference type="EMBL" id="RGN46998.1"/>
    </source>
</evidence>
<dbReference type="InterPro" id="IPR055180">
    <property type="entry name" value="HsdR_RecA-like_helicase_dom_2"/>
</dbReference>
<dbReference type="Pfam" id="PF04851">
    <property type="entry name" value="ResIII"/>
    <property type="match status" value="1"/>
</dbReference>
<dbReference type="Pfam" id="PF04313">
    <property type="entry name" value="HSDR_N"/>
    <property type="match status" value="1"/>
</dbReference>
<dbReference type="PANTHER" id="PTHR42927">
    <property type="entry name" value="HELICASE SUPERFAMILY 1 AND 2 DOMAIN-CONTAINING PROTEIN"/>
    <property type="match status" value="1"/>
</dbReference>
<sequence length="1133" mass="130868">MTELELQGEYVMDFFCRRSDGLGFREVKNNAVTPDLFIPADLKEFLKENSRVGWNNLLRRNEYGGDEQKLLRDIMDDIRHKIEASANVAIFLNSTTKNKPYSFGGETLKLLYVSGTELRGDEDFEKNIFSAVEEMTYSFHHKGKRIFAFRPDLSFFVNGIFLGYAELKSNFTNQTARKNGRTKVITDYLEAVWEYTKIASGNDVQQSLRRSMIRPFEKSIHLVTTDINSIYVLRNPGQFFDEAKKGFQENQITISSYRPVVEKEFKSLPTVLGEDAEPRARFEEAMRSLYSKKMIEKEILYYNFMAYTYKTITVTENGRKVQKKEYKDKTGRLMCPRPKQKFGCDRIVDRIQEFLAHEGEPNYYVEKLRAELTAMNAPQDVIERIVTERDSYCNNKYVYSLLLQYAAGFGKSNIIGWTALQLKDMRYNGAWVYDKILLVVDRLQLRDQLDSMMLNMNIDKAMFVEATDQDTFVKALSDKRRIIVVNIQKFWELKNAIAKAGKDFKNLRVAFLIDEVHRSNTDDVHQEMFSAFDELQDIFDENGGFLTRGSTKKNLIIGFTATPSPRVLARFGEFHRGANFNQLWKPFDAYTMNEAIADGYILDPTKHIIPVNVKMYFDMPLALSQAVMQAIQEGREEKISIAKRKVYENHDRILAISKFIVNRLLSQVYGKIRGTGKAMLAVSSIPIAIEYYKAIRRMMAEKTATGPFAKYADAPIAIVYSDNQKYEKCASMNDNVAEDRVIDNFKTAKNGIIIVVDKLQTGFDEPKLHTLFLDKEIRGINAIQTISRVNRTAKYKEECHIVDFSFENINEKNIRDAFAEFCGISISDFDPIREKAVIEEIHRGLLAQPVYTKWFDRYRNSLSNKEANMTLCLEMDADIRVWIKNMIDAHARYIQEVETRGEQVDQTHADDAAKALRKAIGRYNSKLLLLQGVIEIDPKFSDAVFIDFWQRYCNIYRSMFESQSAIGSISTSYDGSLGLLVSEEIEVEEPSEPDGGESGTQTPPSGKKRVTSSLVSIFDQLSRMNATEEEREQEMQFWLGQMEQLFAFFREDGKFMAMLRSPNFSREDIEKEYNKLLRRYLRQTSDAKVKKLIDENKEMFLEEFKTEVSIPKVTPVRPYEVPNNDYPSMAAEP</sequence>